<dbReference type="AlphaFoldDB" id="A0AAN8IU04"/>
<name>A0AAN8IU04_TRICO</name>
<gene>
    <name evidence="1" type="ORF">GCK32_022243</name>
</gene>
<accession>A0AAN8IU04</accession>
<sequence length="66" mass="7502">MSTCRSEPFKNLAEFEKLLVRGAMDSVSRAQHHIFGMPVLIWNHFGAELFALYLHKLKNGTIINGD</sequence>
<dbReference type="Proteomes" id="UP001331761">
    <property type="component" value="Unassembled WGS sequence"/>
</dbReference>
<reference evidence="1 2" key="1">
    <citation type="submission" date="2019-10" db="EMBL/GenBank/DDBJ databases">
        <title>Assembly and Annotation for the nematode Trichostrongylus colubriformis.</title>
        <authorList>
            <person name="Martin J."/>
        </authorList>
    </citation>
    <scope>NUCLEOTIDE SEQUENCE [LARGE SCALE GENOMIC DNA]</scope>
    <source>
        <strain evidence="1">G859</strain>
        <tissue evidence="1">Whole worm</tissue>
    </source>
</reference>
<evidence type="ECO:0000313" key="1">
    <source>
        <dbReference type="EMBL" id="KAK5983463.1"/>
    </source>
</evidence>
<keyword evidence="2" id="KW-1185">Reference proteome</keyword>
<organism evidence="1 2">
    <name type="scientific">Trichostrongylus colubriformis</name>
    <name type="common">Black scour worm</name>
    <dbReference type="NCBI Taxonomy" id="6319"/>
    <lineage>
        <taxon>Eukaryota</taxon>
        <taxon>Metazoa</taxon>
        <taxon>Ecdysozoa</taxon>
        <taxon>Nematoda</taxon>
        <taxon>Chromadorea</taxon>
        <taxon>Rhabditida</taxon>
        <taxon>Rhabditina</taxon>
        <taxon>Rhabditomorpha</taxon>
        <taxon>Strongyloidea</taxon>
        <taxon>Trichostrongylidae</taxon>
        <taxon>Trichostrongylus</taxon>
    </lineage>
</organism>
<comment type="caution">
    <text evidence="1">The sequence shown here is derived from an EMBL/GenBank/DDBJ whole genome shotgun (WGS) entry which is preliminary data.</text>
</comment>
<dbReference type="EMBL" id="WIXE01003955">
    <property type="protein sequence ID" value="KAK5983463.1"/>
    <property type="molecule type" value="Genomic_DNA"/>
</dbReference>
<protein>
    <submittedName>
        <fullName evidence="1">Uncharacterized protein</fullName>
    </submittedName>
</protein>
<evidence type="ECO:0000313" key="2">
    <source>
        <dbReference type="Proteomes" id="UP001331761"/>
    </source>
</evidence>
<proteinExistence type="predicted"/>